<proteinExistence type="predicted"/>
<accession>A0ABV3LAJ6</accession>
<dbReference type="InterPro" id="IPR001584">
    <property type="entry name" value="Integrase_cat-core"/>
</dbReference>
<dbReference type="InterPro" id="IPR012337">
    <property type="entry name" value="RNaseH-like_sf"/>
</dbReference>
<dbReference type="EMBL" id="JBFBVU010000032">
    <property type="protein sequence ID" value="MEV8468595.1"/>
    <property type="molecule type" value="Genomic_DNA"/>
</dbReference>
<dbReference type="SUPFAM" id="SSF53098">
    <property type="entry name" value="Ribonuclease H-like"/>
    <property type="match status" value="1"/>
</dbReference>
<name>A0ABV3LAJ6_9RHOB</name>
<evidence type="ECO:0000259" key="1">
    <source>
        <dbReference type="Pfam" id="PF13683"/>
    </source>
</evidence>
<evidence type="ECO:0000313" key="2">
    <source>
        <dbReference type="EMBL" id="MEV8468595.1"/>
    </source>
</evidence>
<dbReference type="RefSeq" id="WP_366194550.1">
    <property type="nucleotide sequence ID" value="NZ_JBFBVU010000032.1"/>
</dbReference>
<organism evidence="2 3">
    <name type="scientific">Meridianimarinicoccus marinus</name>
    <dbReference type="NCBI Taxonomy" id="3231483"/>
    <lineage>
        <taxon>Bacteria</taxon>
        <taxon>Pseudomonadati</taxon>
        <taxon>Pseudomonadota</taxon>
        <taxon>Alphaproteobacteria</taxon>
        <taxon>Rhodobacterales</taxon>
        <taxon>Paracoccaceae</taxon>
        <taxon>Meridianimarinicoccus</taxon>
    </lineage>
</organism>
<keyword evidence="3" id="KW-1185">Reference proteome</keyword>
<reference evidence="2 3" key="1">
    <citation type="submission" date="2024-07" db="EMBL/GenBank/DDBJ databases">
        <authorList>
            <person name="Kang M."/>
        </authorList>
    </citation>
    <scope>NUCLEOTIDE SEQUENCE [LARGE SCALE GENOMIC DNA]</scope>
    <source>
        <strain evidence="2 3">DFM31</strain>
    </source>
</reference>
<protein>
    <submittedName>
        <fullName evidence="2">Integrase core domain-containing protein</fullName>
    </submittedName>
</protein>
<feature type="domain" description="Integrase catalytic" evidence="1">
    <location>
        <begin position="13"/>
        <end position="72"/>
    </location>
</feature>
<sequence>LRCTAKIRHGRVTKTNQPPANPVRFTFVKTLKRDYVRINPLPDAKTVLRLIGDWIEDYNDNHPHSGLKWRSPREFIRAKTETA</sequence>
<feature type="non-terminal residue" evidence="2">
    <location>
        <position position="1"/>
    </location>
</feature>
<comment type="caution">
    <text evidence="2">The sequence shown here is derived from an EMBL/GenBank/DDBJ whole genome shotgun (WGS) entry which is preliminary data.</text>
</comment>
<gene>
    <name evidence="2" type="ORF">AB0T83_17625</name>
</gene>
<evidence type="ECO:0000313" key="3">
    <source>
        <dbReference type="Proteomes" id="UP001553161"/>
    </source>
</evidence>
<dbReference type="Pfam" id="PF13683">
    <property type="entry name" value="rve_3"/>
    <property type="match status" value="1"/>
</dbReference>
<dbReference type="Proteomes" id="UP001553161">
    <property type="component" value="Unassembled WGS sequence"/>
</dbReference>